<comment type="similarity">
    <text evidence="1">Belongs to the protease inhibitor I13 (potato type I serine protease inhibitor) family.</text>
</comment>
<name>A0ABC9EPB3_9POAL</name>
<keyword evidence="5" id="KW-1185">Reference proteome</keyword>
<dbReference type="Gene3D" id="3.30.10.10">
    <property type="entry name" value="Trypsin Inhibitor V, subunit A"/>
    <property type="match status" value="1"/>
</dbReference>
<dbReference type="AlphaFoldDB" id="A0ABC9EPB3"/>
<evidence type="ECO:0000313" key="4">
    <source>
        <dbReference type="EMBL" id="CAL5060644.1"/>
    </source>
</evidence>
<dbReference type="InterPro" id="IPR036354">
    <property type="entry name" value="Prot_inh_pot1_sf"/>
</dbReference>
<organism evidence="4 5">
    <name type="scientific">Urochloa decumbens</name>
    <dbReference type="NCBI Taxonomy" id="240449"/>
    <lineage>
        <taxon>Eukaryota</taxon>
        <taxon>Viridiplantae</taxon>
        <taxon>Streptophyta</taxon>
        <taxon>Embryophyta</taxon>
        <taxon>Tracheophyta</taxon>
        <taxon>Spermatophyta</taxon>
        <taxon>Magnoliopsida</taxon>
        <taxon>Liliopsida</taxon>
        <taxon>Poales</taxon>
        <taxon>Poaceae</taxon>
        <taxon>PACMAD clade</taxon>
        <taxon>Panicoideae</taxon>
        <taxon>Panicodae</taxon>
        <taxon>Paniceae</taxon>
        <taxon>Melinidinae</taxon>
        <taxon>Urochloa</taxon>
    </lineage>
</organism>
<proteinExistence type="inferred from homology"/>
<gene>
    <name evidence="4" type="ORF">URODEC1_LOCUS97275</name>
</gene>
<protein>
    <submittedName>
        <fullName evidence="4">Uncharacterized protein</fullName>
    </submittedName>
</protein>
<dbReference type="PANTHER" id="PTHR33091">
    <property type="entry name" value="PROTEIN, PUTATIVE, EXPRESSED-RELATED"/>
    <property type="match status" value="1"/>
</dbReference>
<keyword evidence="2" id="KW-0646">Protease inhibitor</keyword>
<dbReference type="InterPro" id="IPR000864">
    <property type="entry name" value="Prot_inh_pot1"/>
</dbReference>
<dbReference type="EMBL" id="OZ075114">
    <property type="protein sequence ID" value="CAL5060644.1"/>
    <property type="molecule type" value="Genomic_DNA"/>
</dbReference>
<dbReference type="PANTHER" id="PTHR33091:SF53">
    <property type="entry name" value="OS08G0441300 PROTEIN"/>
    <property type="match status" value="1"/>
</dbReference>
<accession>A0ABC9EPB3</accession>
<evidence type="ECO:0000256" key="3">
    <source>
        <dbReference type="ARBA" id="ARBA00022900"/>
    </source>
</evidence>
<evidence type="ECO:0000256" key="1">
    <source>
        <dbReference type="ARBA" id="ARBA00008210"/>
    </source>
</evidence>
<evidence type="ECO:0000313" key="5">
    <source>
        <dbReference type="Proteomes" id="UP001497457"/>
    </source>
</evidence>
<evidence type="ECO:0000256" key="2">
    <source>
        <dbReference type="ARBA" id="ARBA00022690"/>
    </source>
</evidence>
<sequence>MSNKAVFGKSSWPELLGETATVAAAAITRDRPDVSVVVYRPGSRIDQDYNPERVRLLLNNHDIVTDIPVLG</sequence>
<dbReference type="Proteomes" id="UP001497457">
    <property type="component" value="Chromosome 4rd"/>
</dbReference>
<keyword evidence="3" id="KW-0722">Serine protease inhibitor</keyword>
<dbReference type="Pfam" id="PF00280">
    <property type="entry name" value="potato_inhibit"/>
    <property type="match status" value="1"/>
</dbReference>
<dbReference type="PROSITE" id="PS00285">
    <property type="entry name" value="POTATO_INHIBITOR"/>
    <property type="match status" value="1"/>
</dbReference>
<dbReference type="GO" id="GO:0004867">
    <property type="term" value="F:serine-type endopeptidase inhibitor activity"/>
    <property type="evidence" value="ECO:0007669"/>
    <property type="project" value="UniProtKB-KW"/>
</dbReference>
<dbReference type="SUPFAM" id="SSF54654">
    <property type="entry name" value="CI-2 family of serine protease inhibitors"/>
    <property type="match status" value="1"/>
</dbReference>
<reference evidence="4" key="1">
    <citation type="submission" date="2024-10" db="EMBL/GenBank/DDBJ databases">
        <authorList>
            <person name="Ryan C."/>
        </authorList>
    </citation>
    <scope>NUCLEOTIDE SEQUENCE [LARGE SCALE GENOMIC DNA]</scope>
</reference>